<evidence type="ECO:0000313" key="1">
    <source>
        <dbReference type="EMBL" id="KAI4303370.1"/>
    </source>
</evidence>
<sequence length="209" mass="24531">MTEGLLEVLLVKAQGIQHKNHLGTRERLFRVICSFDESRFMDDDRAGKGNKVWWNEKLSYELPINEWKHATHLNLKIMNLRFLGGGVCVGQTTPDHCVFMKKPRIYLGGMVEDWLERDPTQEVRPSPYNVVLEDGTYRGEVVVGLRFTVTDAKRDTEPDGNRDPTKPPWPWSSRTSTWKIWWWKLLYSFSKRIARDNKRFDCNNQLVHP</sequence>
<name>A0ACB9L0Q5_9MYRT</name>
<dbReference type="Proteomes" id="UP001057402">
    <property type="component" value="Chromosome 12"/>
</dbReference>
<keyword evidence="2" id="KW-1185">Reference proteome</keyword>
<reference evidence="2" key="1">
    <citation type="journal article" date="2023" name="Front. Plant Sci.">
        <title>Chromosomal-level genome assembly of Melastoma candidum provides insights into trichome evolution.</title>
        <authorList>
            <person name="Zhong Y."/>
            <person name="Wu W."/>
            <person name="Sun C."/>
            <person name="Zou P."/>
            <person name="Liu Y."/>
            <person name="Dai S."/>
            <person name="Zhou R."/>
        </authorList>
    </citation>
    <scope>NUCLEOTIDE SEQUENCE [LARGE SCALE GENOMIC DNA]</scope>
</reference>
<protein>
    <submittedName>
        <fullName evidence="1">Uncharacterized protein</fullName>
    </submittedName>
</protein>
<accession>A0ACB9L0Q5</accession>
<comment type="caution">
    <text evidence="1">The sequence shown here is derived from an EMBL/GenBank/DDBJ whole genome shotgun (WGS) entry which is preliminary data.</text>
</comment>
<evidence type="ECO:0000313" key="2">
    <source>
        <dbReference type="Proteomes" id="UP001057402"/>
    </source>
</evidence>
<gene>
    <name evidence="1" type="ORF">MLD38_039011</name>
</gene>
<organism evidence="1 2">
    <name type="scientific">Melastoma candidum</name>
    <dbReference type="NCBI Taxonomy" id="119954"/>
    <lineage>
        <taxon>Eukaryota</taxon>
        <taxon>Viridiplantae</taxon>
        <taxon>Streptophyta</taxon>
        <taxon>Embryophyta</taxon>
        <taxon>Tracheophyta</taxon>
        <taxon>Spermatophyta</taxon>
        <taxon>Magnoliopsida</taxon>
        <taxon>eudicotyledons</taxon>
        <taxon>Gunneridae</taxon>
        <taxon>Pentapetalae</taxon>
        <taxon>rosids</taxon>
        <taxon>malvids</taxon>
        <taxon>Myrtales</taxon>
        <taxon>Melastomataceae</taxon>
        <taxon>Melastomatoideae</taxon>
        <taxon>Melastomateae</taxon>
        <taxon>Melastoma</taxon>
    </lineage>
</organism>
<dbReference type="EMBL" id="CM042891">
    <property type="protein sequence ID" value="KAI4303370.1"/>
    <property type="molecule type" value="Genomic_DNA"/>
</dbReference>
<proteinExistence type="predicted"/>